<dbReference type="GO" id="GO:0016020">
    <property type="term" value="C:membrane"/>
    <property type="evidence" value="ECO:0007669"/>
    <property type="project" value="UniProtKB-SubCell"/>
</dbReference>
<evidence type="ECO:0000256" key="3">
    <source>
        <dbReference type="ARBA" id="ARBA00022989"/>
    </source>
</evidence>
<organism evidence="7">
    <name type="scientific">Pseudomonas graminis</name>
    <dbReference type="NCBI Taxonomy" id="158627"/>
    <lineage>
        <taxon>Bacteria</taxon>
        <taxon>Pseudomonadati</taxon>
        <taxon>Pseudomonadota</taxon>
        <taxon>Gammaproteobacteria</taxon>
        <taxon>Pseudomonadales</taxon>
        <taxon>Pseudomonadaceae</taxon>
        <taxon>Pseudomonas</taxon>
    </lineage>
</organism>
<evidence type="ECO:0000313" key="7">
    <source>
        <dbReference type="EMBL" id="HEF28675.1"/>
    </source>
</evidence>
<evidence type="ECO:0000256" key="5">
    <source>
        <dbReference type="SAM" id="Phobius"/>
    </source>
</evidence>
<evidence type="ECO:0000256" key="2">
    <source>
        <dbReference type="ARBA" id="ARBA00022692"/>
    </source>
</evidence>
<dbReference type="InterPro" id="IPR051533">
    <property type="entry name" value="WaaL-like"/>
</dbReference>
<evidence type="ECO:0000259" key="6">
    <source>
        <dbReference type="Pfam" id="PF04932"/>
    </source>
</evidence>
<dbReference type="InterPro" id="IPR007016">
    <property type="entry name" value="O-antigen_ligase-rel_domated"/>
</dbReference>
<dbReference type="PANTHER" id="PTHR37422:SF13">
    <property type="entry name" value="LIPOPOLYSACCHARIDE BIOSYNTHESIS PROTEIN PA4999-RELATED"/>
    <property type="match status" value="1"/>
</dbReference>
<feature type="transmembrane region" description="Helical" evidence="5">
    <location>
        <begin position="125"/>
        <end position="150"/>
    </location>
</feature>
<feature type="transmembrane region" description="Helical" evidence="5">
    <location>
        <begin position="12"/>
        <end position="31"/>
    </location>
</feature>
<dbReference type="AlphaFoldDB" id="A0A7C2BB19"/>
<keyword evidence="2 5" id="KW-0812">Transmembrane</keyword>
<protein>
    <submittedName>
        <fullName evidence="7">O-antigen ligase domain-containing protein</fullName>
    </submittedName>
</protein>
<comment type="caution">
    <text evidence="7">The sequence shown here is derived from an EMBL/GenBank/DDBJ whole genome shotgun (WGS) entry which is preliminary data.</text>
</comment>
<feature type="transmembrane region" description="Helical" evidence="5">
    <location>
        <begin position="199"/>
        <end position="219"/>
    </location>
</feature>
<proteinExistence type="predicted"/>
<gene>
    <name evidence="7" type="ORF">ENP23_23290</name>
</gene>
<keyword evidence="3 5" id="KW-1133">Transmembrane helix</keyword>
<dbReference type="Pfam" id="PF04932">
    <property type="entry name" value="Wzy_C"/>
    <property type="match status" value="1"/>
</dbReference>
<comment type="subcellular location">
    <subcellularLocation>
        <location evidence="1">Membrane</location>
        <topology evidence="1">Multi-pass membrane protein</topology>
    </subcellularLocation>
</comment>
<accession>A0A7C2BB19</accession>
<sequence length="493" mass="54042">MGNYFFSDWLKPRWFLTCFGLLLLIPAIIFPISGHDWQRVALFTTSTICFLKLASRSGAQLFLLPFSARARCVGGGILFLGIFSALLSHHAGWAFVEVALLITCCCIGIAIAFERRDLGVKFDEILISLVVLLCAAKSMQFIAGATAAFTNGVGILDTTLLFEGFSNRRTYGHLQTFTLPLLAFPLLSKSISNRQKSCLIALLICWWVIAIAGGTRGTWLGMGAAGLALCFCGPSGRRWVGWQAATALVGCLFYWLIFSELSSYLGIQTLNPAGERLTTNLSAREIIWQQAVSMIETRPLLGFGPMQFADIANPIAAHPHQSVLQWASEWGIPSVLLLGWLVLKGLNATVSLIQSTVHSTEPANQLRICLFASLVGALAQSMVDGIIVMPYSQLWLCTVIGWLVGLHRWQPLASPVNKTYLRCSLAAMGGAVVFLGFVVASDVPLLKTNRQLYQSEFGGHFQPRFWMQGVIADTSAQQLLHDESPDKFFSKPK</sequence>
<dbReference type="PANTHER" id="PTHR37422">
    <property type="entry name" value="TEICHURONIC ACID BIOSYNTHESIS PROTEIN TUAE"/>
    <property type="match status" value="1"/>
</dbReference>
<evidence type="ECO:0000256" key="1">
    <source>
        <dbReference type="ARBA" id="ARBA00004141"/>
    </source>
</evidence>
<keyword evidence="7" id="KW-0436">Ligase</keyword>
<dbReference type="GO" id="GO:0016874">
    <property type="term" value="F:ligase activity"/>
    <property type="evidence" value="ECO:0007669"/>
    <property type="project" value="UniProtKB-KW"/>
</dbReference>
<feature type="domain" description="O-antigen ligase-related" evidence="6">
    <location>
        <begin position="202"/>
        <end position="338"/>
    </location>
</feature>
<dbReference type="EMBL" id="DSIN01000034">
    <property type="protein sequence ID" value="HEF28675.1"/>
    <property type="molecule type" value="Genomic_DNA"/>
</dbReference>
<feature type="transmembrane region" description="Helical" evidence="5">
    <location>
        <begin position="93"/>
        <end position="113"/>
    </location>
</feature>
<evidence type="ECO:0000256" key="4">
    <source>
        <dbReference type="ARBA" id="ARBA00023136"/>
    </source>
</evidence>
<feature type="transmembrane region" description="Helical" evidence="5">
    <location>
        <begin position="170"/>
        <end position="187"/>
    </location>
</feature>
<feature type="transmembrane region" description="Helical" evidence="5">
    <location>
        <begin position="386"/>
        <end position="405"/>
    </location>
</feature>
<name>A0A7C2BB19_9PSED</name>
<reference evidence="7" key="1">
    <citation type="journal article" date="2020" name="mSystems">
        <title>Genome- and Community-Level Interaction Insights into Carbon Utilization and Element Cycling Functions of Hydrothermarchaeota in Hydrothermal Sediment.</title>
        <authorList>
            <person name="Zhou Z."/>
            <person name="Liu Y."/>
            <person name="Xu W."/>
            <person name="Pan J."/>
            <person name="Luo Z.H."/>
            <person name="Li M."/>
        </authorList>
    </citation>
    <scope>NUCLEOTIDE SEQUENCE [LARGE SCALE GENOMIC DNA]</scope>
    <source>
        <strain evidence="7">SpSt-200</strain>
    </source>
</reference>
<feature type="transmembrane region" description="Helical" evidence="5">
    <location>
        <begin position="239"/>
        <end position="258"/>
    </location>
</feature>
<feature type="transmembrane region" description="Helical" evidence="5">
    <location>
        <begin position="425"/>
        <end position="446"/>
    </location>
</feature>
<keyword evidence="4 5" id="KW-0472">Membrane</keyword>